<dbReference type="EMBL" id="BARS01033876">
    <property type="protein sequence ID" value="GAG16023.1"/>
    <property type="molecule type" value="Genomic_DNA"/>
</dbReference>
<feature type="non-terminal residue" evidence="1">
    <location>
        <position position="203"/>
    </location>
</feature>
<sequence length="203" mass="22497">MIMGNPMQRTRAENASFVVSAVRALGIEPHPQSRLMQMHRALTGTTTIIEPDHPDFQTALEAQRDMQLLSFVFDQSQEQGAHGAFRDLVKQTLKDSVLPQDDRGQSTGRDTQFQLYVAAICQSAGLVPVGYEEPDVTCVVDGIKFCIAAKRLKNVSNLRKHVKKAAQQIETARLPGMIALDTCVALNRSNMRFIAPISDDQFV</sequence>
<organism evidence="1">
    <name type="scientific">marine sediment metagenome</name>
    <dbReference type="NCBI Taxonomy" id="412755"/>
    <lineage>
        <taxon>unclassified sequences</taxon>
        <taxon>metagenomes</taxon>
        <taxon>ecological metagenomes</taxon>
    </lineage>
</organism>
<comment type="caution">
    <text evidence="1">The sequence shown here is derived from an EMBL/GenBank/DDBJ whole genome shotgun (WGS) entry which is preliminary data.</text>
</comment>
<dbReference type="AlphaFoldDB" id="X0VUA8"/>
<reference evidence="1" key="1">
    <citation type="journal article" date="2014" name="Front. Microbiol.">
        <title>High frequency of phylogenetically diverse reductive dehalogenase-homologous genes in deep subseafloor sedimentary metagenomes.</title>
        <authorList>
            <person name="Kawai M."/>
            <person name="Futagami T."/>
            <person name="Toyoda A."/>
            <person name="Takaki Y."/>
            <person name="Nishi S."/>
            <person name="Hori S."/>
            <person name="Arai W."/>
            <person name="Tsubouchi T."/>
            <person name="Morono Y."/>
            <person name="Uchiyama I."/>
            <person name="Ito T."/>
            <person name="Fujiyama A."/>
            <person name="Inagaki F."/>
            <person name="Takami H."/>
        </authorList>
    </citation>
    <scope>NUCLEOTIDE SEQUENCE</scope>
    <source>
        <strain evidence="1">Expedition CK06-06</strain>
    </source>
</reference>
<name>X0VUA8_9ZZZZ</name>
<evidence type="ECO:0000313" key="1">
    <source>
        <dbReference type="EMBL" id="GAG16023.1"/>
    </source>
</evidence>
<proteinExistence type="predicted"/>
<protein>
    <submittedName>
        <fullName evidence="1">Uncharacterized protein</fullName>
    </submittedName>
</protein>
<gene>
    <name evidence="1" type="ORF">S01H1_52415</name>
</gene>
<accession>X0VUA8</accession>